<dbReference type="Pfam" id="PF03466">
    <property type="entry name" value="LysR_substrate"/>
    <property type="match status" value="1"/>
</dbReference>
<dbReference type="Gene3D" id="3.40.190.290">
    <property type="match status" value="1"/>
</dbReference>
<name>A0ABY7YTD2_9HYPH</name>
<dbReference type="Pfam" id="PF00126">
    <property type="entry name" value="HTH_1"/>
    <property type="match status" value="1"/>
</dbReference>
<dbReference type="PROSITE" id="PS50931">
    <property type="entry name" value="HTH_LYSR"/>
    <property type="match status" value="1"/>
</dbReference>
<dbReference type="PANTHER" id="PTHR30126">
    <property type="entry name" value="HTH-TYPE TRANSCRIPTIONAL REGULATOR"/>
    <property type="match status" value="1"/>
</dbReference>
<sequence>MTLEQLEIFVAVAEREHLTNAAHAIGLTPSAVSASIKALETFHDVHLFERVGRRIEITAAGRAFLVEAKTILARVRTAELVLSELSQLHRGTLAVHASQTIASYWLPSRLMQFRTAFPGIDIRLHVGNTETVAQAVLDGLAEIGFAEGDIENAALATEVIAKDIMVIVARPDHPLATARSITASDLLVQTQWIAREPGSGTRAALEQALRDNGCDPAKLQRSLVLPSNEAVLAAVAASNCAAAVSLSAAAHLLDQGELAIIDFALPTRAFHSVRHKERRHGEAVRQLQAICAGTFVAGPRH</sequence>
<evidence type="ECO:0000313" key="7">
    <source>
        <dbReference type="Proteomes" id="UP001222118"/>
    </source>
</evidence>
<evidence type="ECO:0000256" key="1">
    <source>
        <dbReference type="ARBA" id="ARBA00009437"/>
    </source>
</evidence>
<evidence type="ECO:0000256" key="3">
    <source>
        <dbReference type="ARBA" id="ARBA00023125"/>
    </source>
</evidence>
<dbReference type="PANTHER" id="PTHR30126:SF39">
    <property type="entry name" value="HTH-TYPE TRANSCRIPTIONAL REGULATOR CYSL"/>
    <property type="match status" value="1"/>
</dbReference>
<dbReference type="EMBL" id="CP118247">
    <property type="protein sequence ID" value="WDR04571.1"/>
    <property type="molecule type" value="Genomic_DNA"/>
</dbReference>
<dbReference type="SUPFAM" id="SSF53850">
    <property type="entry name" value="Periplasmic binding protein-like II"/>
    <property type="match status" value="1"/>
</dbReference>
<evidence type="ECO:0000313" key="6">
    <source>
        <dbReference type="EMBL" id="WDR04571.1"/>
    </source>
</evidence>
<keyword evidence="7" id="KW-1185">Reference proteome</keyword>
<evidence type="ECO:0000256" key="4">
    <source>
        <dbReference type="ARBA" id="ARBA00023163"/>
    </source>
</evidence>
<keyword evidence="3" id="KW-0238">DNA-binding</keyword>
<evidence type="ECO:0000259" key="5">
    <source>
        <dbReference type="PROSITE" id="PS50931"/>
    </source>
</evidence>
<dbReference type="InterPro" id="IPR036390">
    <property type="entry name" value="WH_DNA-bd_sf"/>
</dbReference>
<dbReference type="Gene3D" id="1.10.10.10">
    <property type="entry name" value="Winged helix-like DNA-binding domain superfamily/Winged helix DNA-binding domain"/>
    <property type="match status" value="1"/>
</dbReference>
<dbReference type="RefSeq" id="WP_282210092.1">
    <property type="nucleotide sequence ID" value="NZ_CP118247.1"/>
</dbReference>
<gene>
    <name evidence="6" type="ORF">PSQ90_09520</name>
</gene>
<dbReference type="InterPro" id="IPR000847">
    <property type="entry name" value="LysR_HTH_N"/>
</dbReference>
<reference evidence="6 7" key="1">
    <citation type="submission" date="2023-02" db="EMBL/GenBank/DDBJ databases">
        <title>Devosia chondri sp. nov., isolated from the phycosphere of marine algae.</title>
        <authorList>
            <person name="Kim J.M."/>
            <person name="Lee J.K."/>
            <person name="Choi B.J."/>
            <person name="Bayburt H."/>
            <person name="Jeon C.O."/>
        </authorList>
    </citation>
    <scope>NUCLEOTIDE SEQUENCE [LARGE SCALE GENOMIC DNA]</scope>
    <source>
        <strain evidence="6 7">G2-5</strain>
    </source>
</reference>
<comment type="similarity">
    <text evidence="1">Belongs to the LysR transcriptional regulatory family.</text>
</comment>
<accession>A0ABY7YTD2</accession>
<keyword evidence="4" id="KW-0804">Transcription</keyword>
<proteinExistence type="inferred from homology"/>
<organism evidence="6 7">
    <name type="scientific">Devosia rhodophyticola</name>
    <dbReference type="NCBI Taxonomy" id="3026423"/>
    <lineage>
        <taxon>Bacteria</taxon>
        <taxon>Pseudomonadati</taxon>
        <taxon>Pseudomonadota</taxon>
        <taxon>Alphaproteobacteria</taxon>
        <taxon>Hyphomicrobiales</taxon>
        <taxon>Devosiaceae</taxon>
        <taxon>Devosia</taxon>
    </lineage>
</organism>
<keyword evidence="2" id="KW-0805">Transcription regulation</keyword>
<dbReference type="InterPro" id="IPR036388">
    <property type="entry name" value="WH-like_DNA-bd_sf"/>
</dbReference>
<dbReference type="InterPro" id="IPR005119">
    <property type="entry name" value="LysR_subst-bd"/>
</dbReference>
<dbReference type="Proteomes" id="UP001222118">
    <property type="component" value="Chromosome"/>
</dbReference>
<dbReference type="SUPFAM" id="SSF46785">
    <property type="entry name" value="Winged helix' DNA-binding domain"/>
    <property type="match status" value="1"/>
</dbReference>
<feature type="domain" description="HTH lysR-type" evidence="5">
    <location>
        <begin position="1"/>
        <end position="58"/>
    </location>
</feature>
<evidence type="ECO:0000256" key="2">
    <source>
        <dbReference type="ARBA" id="ARBA00023015"/>
    </source>
</evidence>
<protein>
    <submittedName>
        <fullName evidence="6">LysR family transcriptional regulator</fullName>
    </submittedName>
</protein>